<keyword evidence="2" id="KW-1003">Cell membrane</keyword>
<dbReference type="InterPro" id="IPR050250">
    <property type="entry name" value="Macrolide_Exporter_MacB"/>
</dbReference>
<dbReference type="GO" id="GO:0005886">
    <property type="term" value="C:plasma membrane"/>
    <property type="evidence" value="ECO:0007669"/>
    <property type="project" value="UniProtKB-SubCell"/>
</dbReference>
<dbReference type="OrthoDB" id="5711186at2"/>
<name>A0A3N5Z9E0_9ALTE</name>
<feature type="transmembrane region" description="Helical" evidence="7">
    <location>
        <begin position="21"/>
        <end position="48"/>
    </location>
</feature>
<dbReference type="AlphaFoldDB" id="A0A3N5Z9E0"/>
<feature type="domain" description="ABC3 transporter permease C-terminal" evidence="8">
    <location>
        <begin position="703"/>
        <end position="815"/>
    </location>
</feature>
<evidence type="ECO:0000256" key="2">
    <source>
        <dbReference type="ARBA" id="ARBA00022475"/>
    </source>
</evidence>
<comment type="subcellular location">
    <subcellularLocation>
        <location evidence="1">Cell membrane</location>
        <topology evidence="1">Multi-pass membrane protein</topology>
    </subcellularLocation>
</comment>
<keyword evidence="5 7" id="KW-0472">Membrane</keyword>
<comment type="caution">
    <text evidence="9">The sequence shown here is derived from an EMBL/GenBank/DDBJ whole genome shotgun (WGS) entry which is preliminary data.</text>
</comment>
<feature type="transmembrane region" description="Helical" evidence="7">
    <location>
        <begin position="284"/>
        <end position="304"/>
    </location>
</feature>
<reference evidence="9 10" key="1">
    <citation type="submission" date="2018-11" db="EMBL/GenBank/DDBJ databases">
        <authorList>
            <person name="Ye M.-Q."/>
            <person name="Du Z.-J."/>
        </authorList>
    </citation>
    <scope>NUCLEOTIDE SEQUENCE [LARGE SCALE GENOMIC DNA]</scope>
    <source>
        <strain evidence="9 10">U0105</strain>
    </source>
</reference>
<evidence type="ECO:0000313" key="10">
    <source>
        <dbReference type="Proteomes" id="UP000275281"/>
    </source>
</evidence>
<evidence type="ECO:0000256" key="1">
    <source>
        <dbReference type="ARBA" id="ARBA00004651"/>
    </source>
</evidence>
<feature type="transmembrane region" description="Helical" evidence="7">
    <location>
        <begin position="697"/>
        <end position="718"/>
    </location>
</feature>
<sequence length="822" mass="90258">MRIYINAFKQGIARIFTLPRLSLPLITTLGLTLAAVLTVVSVANVLLFKPLPDINEKDLYQVELSMELNEGFNVPFFSDPRRVASLKKHYGDELSWGHVSASDTQVEVGGTAITVMQYNAVSGSPETLGLALLQGLGTDAGNTEEGVWISESLWKSSYASTTDLSKQTVRLEGREFPILGVIENFTSISLENIDDQLTEQVWRFRDLDKTLETPDSIAMSMGSMTFVRGTFDAIPKAKDLETWFVDYVNSDIAIDQARQFLLSKPVSGELTSYRDAFIGDSQRLVFLLLTAMVCLLTMACLNLLNMFIAHYQSRTKEFSIQICMGSSVAKLRGLIFTENMPMFLMATVLGLITTGWLIKILPTLAGDNLPLLDQISLTTGSVSIGFAIILFINLIFAAIALLNVDKKALTESLNSSGKGTPAQQKQTINKLLMVIQLTLACVLLTSAIASVKDSYQQVYSDLGYSMPNAYEVSMQFSDEEWAASLNDFEQYRGSELQQLRRDFTQRLSATGGEIIDTTTLPLTANVLMNAFPDPDTGDTMMVRPMLWAPGLLSTFEIDVLAGRNLTPEDVDLPNILITKSFAMERVGDSNWENAVNTELKMGQEESDIFTIVGIVEDINPLPSGTIFVDAPEIYFSAPVAMTINQLSAVVLMPEGEQLDLEKLVPLVKGVDPRLGELQVASMQQRWQSVTQATRLNMYVVMGLAALTLTLAAIGVSGLSQMTAGQKRYELAVRMATGAKQRALLTLLLRDSVWMLVIGLGLGLAAAVTAYQYLLNMFETAPAFDWTATAGINFLLAAVMILSIAIPGWAVIRKDPMRALREL</sequence>
<dbReference type="RefSeq" id="WP_124028459.1">
    <property type="nucleotide sequence ID" value="NZ_JBHRSN010000007.1"/>
</dbReference>
<evidence type="ECO:0000259" key="8">
    <source>
        <dbReference type="Pfam" id="PF02687"/>
    </source>
</evidence>
<evidence type="ECO:0000256" key="3">
    <source>
        <dbReference type="ARBA" id="ARBA00022692"/>
    </source>
</evidence>
<dbReference type="Proteomes" id="UP000275281">
    <property type="component" value="Unassembled WGS sequence"/>
</dbReference>
<organism evidence="9 10">
    <name type="scientific">Alteromonas sediminis</name>
    <dbReference type="NCBI Taxonomy" id="2259342"/>
    <lineage>
        <taxon>Bacteria</taxon>
        <taxon>Pseudomonadati</taxon>
        <taxon>Pseudomonadota</taxon>
        <taxon>Gammaproteobacteria</taxon>
        <taxon>Alteromonadales</taxon>
        <taxon>Alteromonadaceae</taxon>
        <taxon>Alteromonas/Salinimonas group</taxon>
        <taxon>Alteromonas</taxon>
    </lineage>
</organism>
<dbReference type="PANTHER" id="PTHR30572:SF4">
    <property type="entry name" value="ABC TRANSPORTER PERMEASE YTRF"/>
    <property type="match status" value="1"/>
</dbReference>
<dbReference type="EMBL" id="RPOK01000004">
    <property type="protein sequence ID" value="RPJ65828.1"/>
    <property type="molecule type" value="Genomic_DNA"/>
</dbReference>
<keyword evidence="3 7" id="KW-0812">Transmembrane</keyword>
<proteinExistence type="inferred from homology"/>
<evidence type="ECO:0000256" key="4">
    <source>
        <dbReference type="ARBA" id="ARBA00022989"/>
    </source>
</evidence>
<feature type="transmembrane region" description="Helical" evidence="7">
    <location>
        <begin position="793"/>
        <end position="811"/>
    </location>
</feature>
<feature type="transmembrane region" description="Helical" evidence="7">
    <location>
        <begin position="382"/>
        <end position="404"/>
    </location>
</feature>
<keyword evidence="10" id="KW-1185">Reference proteome</keyword>
<dbReference type="InterPro" id="IPR003838">
    <property type="entry name" value="ABC3_permease_C"/>
</dbReference>
<evidence type="ECO:0000256" key="5">
    <source>
        <dbReference type="ARBA" id="ARBA00023136"/>
    </source>
</evidence>
<feature type="transmembrane region" description="Helical" evidence="7">
    <location>
        <begin position="752"/>
        <end position="773"/>
    </location>
</feature>
<dbReference type="Pfam" id="PF02687">
    <property type="entry name" value="FtsX"/>
    <property type="match status" value="2"/>
</dbReference>
<protein>
    <submittedName>
        <fullName evidence="9">FtsX-like permease family protein</fullName>
    </submittedName>
</protein>
<dbReference type="GO" id="GO:0022857">
    <property type="term" value="F:transmembrane transporter activity"/>
    <property type="evidence" value="ECO:0007669"/>
    <property type="project" value="TreeGrafter"/>
</dbReference>
<feature type="transmembrane region" description="Helical" evidence="7">
    <location>
        <begin position="342"/>
        <end position="362"/>
    </location>
</feature>
<evidence type="ECO:0000313" key="9">
    <source>
        <dbReference type="EMBL" id="RPJ65828.1"/>
    </source>
</evidence>
<feature type="domain" description="ABC3 transporter permease C-terminal" evidence="8">
    <location>
        <begin position="291"/>
        <end position="403"/>
    </location>
</feature>
<evidence type="ECO:0000256" key="6">
    <source>
        <dbReference type="ARBA" id="ARBA00038076"/>
    </source>
</evidence>
<accession>A0A3N5Z9E0</accession>
<evidence type="ECO:0000256" key="7">
    <source>
        <dbReference type="SAM" id="Phobius"/>
    </source>
</evidence>
<feature type="transmembrane region" description="Helical" evidence="7">
    <location>
        <begin position="431"/>
        <end position="451"/>
    </location>
</feature>
<dbReference type="PANTHER" id="PTHR30572">
    <property type="entry name" value="MEMBRANE COMPONENT OF TRANSPORTER-RELATED"/>
    <property type="match status" value="1"/>
</dbReference>
<gene>
    <name evidence="9" type="ORF">DRW07_13535</name>
</gene>
<comment type="similarity">
    <text evidence="6">Belongs to the ABC-4 integral membrane protein family.</text>
</comment>
<keyword evidence="4 7" id="KW-1133">Transmembrane helix</keyword>